<evidence type="ECO:0000313" key="2">
    <source>
        <dbReference type="EMBL" id="MBR9652339.1"/>
    </source>
</evidence>
<evidence type="ECO:0000256" key="1">
    <source>
        <dbReference type="SAM" id="Phobius"/>
    </source>
</evidence>
<feature type="transmembrane region" description="Helical" evidence="1">
    <location>
        <begin position="35"/>
        <end position="53"/>
    </location>
</feature>
<dbReference type="EMBL" id="JADMKU010000014">
    <property type="protein sequence ID" value="MBR9652339.1"/>
    <property type="molecule type" value="Genomic_DNA"/>
</dbReference>
<gene>
    <name evidence="2" type="ORF">IT775_14565</name>
</gene>
<evidence type="ECO:0000313" key="3">
    <source>
        <dbReference type="Proteomes" id="UP001195941"/>
    </source>
</evidence>
<keyword evidence="1" id="KW-0472">Membrane</keyword>
<dbReference type="Proteomes" id="UP001195941">
    <property type="component" value="Unassembled WGS sequence"/>
</dbReference>
<proteinExistence type="predicted"/>
<keyword evidence="1" id="KW-1133">Transmembrane helix</keyword>
<accession>A0ABS5HTN2</accession>
<keyword evidence="1" id="KW-0812">Transmembrane</keyword>
<sequence>MQKLLALINVVAWAGFWAFGYLALTADGFSGRQLTISAILAFVGFAVGIFAYLKLVRFAEDSGYAAKSKKLDAARREEAQAQHPL</sequence>
<comment type="caution">
    <text evidence="2">The sequence shown here is derived from an EMBL/GenBank/DDBJ whole genome shotgun (WGS) entry which is preliminary data.</text>
</comment>
<protein>
    <submittedName>
        <fullName evidence="2">Uncharacterized protein</fullName>
    </submittedName>
</protein>
<reference evidence="2 3" key="1">
    <citation type="journal article" date="2021" name="Arch. Microbiol.">
        <title>Thalassobius aquimarinus sp. nov., isolated from the Sea of Japan seashore.</title>
        <authorList>
            <person name="Kurilenko V.V."/>
            <person name="Romanenko L.A."/>
            <person name="Chernysheva N.Y."/>
            <person name="Velansky P.V."/>
            <person name="Tekutyeva L.A."/>
            <person name="Isaeva M.P."/>
            <person name="Mikhailov V.V."/>
        </authorList>
    </citation>
    <scope>NUCLEOTIDE SEQUENCE [LARGE SCALE GENOMIC DNA]</scope>
    <source>
        <strain evidence="2 3">KMM 8518</strain>
    </source>
</reference>
<organism evidence="2 3">
    <name type="scientific">Thalassovita aquimarina</name>
    <dbReference type="NCBI Taxonomy" id="2785917"/>
    <lineage>
        <taxon>Bacteria</taxon>
        <taxon>Pseudomonadati</taxon>
        <taxon>Pseudomonadota</taxon>
        <taxon>Alphaproteobacteria</taxon>
        <taxon>Rhodobacterales</taxon>
        <taxon>Roseobacteraceae</taxon>
        <taxon>Thalassovita</taxon>
    </lineage>
</organism>
<name>A0ABS5HTN2_9RHOB</name>
<keyword evidence="3" id="KW-1185">Reference proteome</keyword>
<dbReference type="RefSeq" id="WP_212701857.1">
    <property type="nucleotide sequence ID" value="NZ_JADMKU010000014.1"/>
</dbReference>